<dbReference type="InterPro" id="IPR011701">
    <property type="entry name" value="MFS"/>
</dbReference>
<feature type="transmembrane region" description="Helical" evidence="8">
    <location>
        <begin position="82"/>
        <end position="107"/>
    </location>
</feature>
<dbReference type="Gene3D" id="1.20.1250.20">
    <property type="entry name" value="MFS general substrate transporter like domains"/>
    <property type="match status" value="2"/>
</dbReference>
<dbReference type="GO" id="GO:0016020">
    <property type="term" value="C:membrane"/>
    <property type="evidence" value="ECO:0007669"/>
    <property type="project" value="UniProtKB-SubCell"/>
</dbReference>
<feature type="transmembrane region" description="Helical" evidence="8">
    <location>
        <begin position="349"/>
        <end position="370"/>
    </location>
</feature>
<keyword evidence="3 8" id="KW-0812">Transmembrane</keyword>
<dbReference type="PROSITE" id="PS50850">
    <property type="entry name" value="MFS"/>
    <property type="match status" value="1"/>
</dbReference>
<organism evidence="10 11">
    <name type="scientific">Lachnellula subtilissima</name>
    <dbReference type="NCBI Taxonomy" id="602034"/>
    <lineage>
        <taxon>Eukaryota</taxon>
        <taxon>Fungi</taxon>
        <taxon>Dikarya</taxon>
        <taxon>Ascomycota</taxon>
        <taxon>Pezizomycotina</taxon>
        <taxon>Leotiomycetes</taxon>
        <taxon>Helotiales</taxon>
        <taxon>Lachnaceae</taxon>
        <taxon>Lachnellula</taxon>
    </lineage>
</organism>
<dbReference type="Pfam" id="PF07690">
    <property type="entry name" value="MFS_1"/>
    <property type="match status" value="1"/>
</dbReference>
<feature type="transmembrane region" description="Helical" evidence="8">
    <location>
        <begin position="119"/>
        <end position="137"/>
    </location>
</feature>
<feature type="transmembrane region" description="Helical" evidence="8">
    <location>
        <begin position="244"/>
        <end position="264"/>
    </location>
</feature>
<dbReference type="PANTHER" id="PTHR43791:SF63">
    <property type="entry name" value="HIGH AFFINITY CYSTEINE TRANSPORTER"/>
    <property type="match status" value="1"/>
</dbReference>
<evidence type="ECO:0000256" key="6">
    <source>
        <dbReference type="ARBA" id="ARBA00037968"/>
    </source>
</evidence>
<protein>
    <submittedName>
        <fullName evidence="10">Putative transporter</fullName>
    </submittedName>
</protein>
<reference evidence="10 11" key="1">
    <citation type="submission" date="2018-05" db="EMBL/GenBank/DDBJ databases">
        <title>Genome sequencing and assembly of the regulated plant pathogen Lachnellula willkommii and related sister species for the development of diagnostic species identification markers.</title>
        <authorList>
            <person name="Giroux E."/>
            <person name="Bilodeau G."/>
        </authorList>
    </citation>
    <scope>NUCLEOTIDE SEQUENCE [LARGE SCALE GENOMIC DNA]</scope>
    <source>
        <strain evidence="10 11">CBS 197.66</strain>
    </source>
</reference>
<dbReference type="AlphaFoldDB" id="A0A8H8S1T5"/>
<dbReference type="FunFam" id="1.20.1250.20:FF:000064">
    <property type="entry name" value="MFS allantoate transporter"/>
    <property type="match status" value="1"/>
</dbReference>
<feature type="transmembrane region" description="Helical" evidence="8">
    <location>
        <begin position="149"/>
        <end position="167"/>
    </location>
</feature>
<feature type="transmembrane region" description="Helical" evidence="8">
    <location>
        <begin position="408"/>
        <end position="428"/>
    </location>
</feature>
<dbReference type="OrthoDB" id="6730379at2759"/>
<sequence>MADQKILPTSLGGSYADVDHKVALDPEIAPAVHAENEDENFKKDHMDFNRVDKEVAKYAFDVAVTISPEDNSRLKRKIDKRVLSIMIFTYFLQALDKGTMSFASIMGLPADLHLKGQQFAWLTTCIYIAVLIVEYPTNLLIQRLPIAKYLGVSIILWGATLALHAVAKNFTTIVILRTLLGIFEAVCQPSFVYLSSMWYKREEQAATVSYWYMMNGMQQIVGGLLAYCFSLIKSPPLSIKSWQAIFITYGCLSVLWGIFVLVYMPDSPMRAKCFNEEDKKLLVERVRSNQTGVQNKHFRVEQLWEAFRDPQMWCYCLITFCTTLPTSGLGAFANIIIKSFHFTTLQTQLLAMVLGAYIILILLSSTWLIAKTKQNTLVMGIYVAPSIIGTIVLLTVQNTSRATQAGLLFSYYLVLSFWAAQTIAISMISRNIGGQTKKTVVVAANFIAWATGNAIGPQVFLAWNAPRYIIAFSTHMGCYVLLVLVVIFLHFYLKAQNSGKDKLQAELAASGNVVDEGMVHAFDDLTDKENPNFRPSPQLNPRHPHNSGLGTSRVLRLVNRCVSTVLGDAW</sequence>
<keyword evidence="5 8" id="KW-0472">Membrane</keyword>
<feature type="domain" description="Major facilitator superfamily (MFS) profile" evidence="9">
    <location>
        <begin position="82"/>
        <end position="494"/>
    </location>
</feature>
<dbReference type="InterPro" id="IPR020846">
    <property type="entry name" value="MFS_dom"/>
</dbReference>
<evidence type="ECO:0000256" key="5">
    <source>
        <dbReference type="ARBA" id="ARBA00023136"/>
    </source>
</evidence>
<evidence type="ECO:0000256" key="8">
    <source>
        <dbReference type="SAM" id="Phobius"/>
    </source>
</evidence>
<dbReference type="Proteomes" id="UP000462212">
    <property type="component" value="Unassembled WGS sequence"/>
</dbReference>
<dbReference type="InterPro" id="IPR036259">
    <property type="entry name" value="MFS_trans_sf"/>
</dbReference>
<feature type="region of interest" description="Disordered" evidence="7">
    <location>
        <begin position="530"/>
        <end position="550"/>
    </location>
</feature>
<keyword evidence="4 8" id="KW-1133">Transmembrane helix</keyword>
<feature type="transmembrane region" description="Helical" evidence="8">
    <location>
        <begin position="469"/>
        <end position="493"/>
    </location>
</feature>
<accession>A0A8H8S1T5</accession>
<feature type="transmembrane region" description="Helical" evidence="8">
    <location>
        <begin position="377"/>
        <end position="396"/>
    </location>
</feature>
<comment type="similarity">
    <text evidence="6">Belongs to the major facilitator superfamily. Allantoate permease family.</text>
</comment>
<keyword evidence="11" id="KW-1185">Reference proteome</keyword>
<feature type="transmembrane region" description="Helical" evidence="8">
    <location>
        <begin position="173"/>
        <end position="198"/>
    </location>
</feature>
<evidence type="ECO:0000256" key="7">
    <source>
        <dbReference type="SAM" id="MobiDB-lite"/>
    </source>
</evidence>
<gene>
    <name evidence="10" type="ORF">LSUB1_G000539</name>
</gene>
<keyword evidence="2" id="KW-0813">Transport</keyword>
<evidence type="ECO:0000256" key="3">
    <source>
        <dbReference type="ARBA" id="ARBA00022692"/>
    </source>
</evidence>
<feature type="transmembrane region" description="Helical" evidence="8">
    <location>
        <begin position="440"/>
        <end position="463"/>
    </location>
</feature>
<evidence type="ECO:0000256" key="1">
    <source>
        <dbReference type="ARBA" id="ARBA00004141"/>
    </source>
</evidence>
<evidence type="ECO:0000313" key="11">
    <source>
        <dbReference type="Proteomes" id="UP000462212"/>
    </source>
</evidence>
<evidence type="ECO:0000256" key="4">
    <source>
        <dbReference type="ARBA" id="ARBA00022989"/>
    </source>
</evidence>
<comment type="subcellular location">
    <subcellularLocation>
        <location evidence="1">Membrane</location>
        <topology evidence="1">Multi-pass membrane protein</topology>
    </subcellularLocation>
</comment>
<dbReference type="EMBL" id="QGMJ01000021">
    <property type="protein sequence ID" value="TVY45066.1"/>
    <property type="molecule type" value="Genomic_DNA"/>
</dbReference>
<evidence type="ECO:0000256" key="2">
    <source>
        <dbReference type="ARBA" id="ARBA00022448"/>
    </source>
</evidence>
<feature type="transmembrane region" description="Helical" evidence="8">
    <location>
        <begin position="210"/>
        <end position="232"/>
    </location>
</feature>
<feature type="transmembrane region" description="Helical" evidence="8">
    <location>
        <begin position="312"/>
        <end position="337"/>
    </location>
</feature>
<dbReference type="GO" id="GO:0033229">
    <property type="term" value="F:cysteine transmembrane transporter activity"/>
    <property type="evidence" value="ECO:0007669"/>
    <property type="project" value="TreeGrafter"/>
</dbReference>
<evidence type="ECO:0000259" key="9">
    <source>
        <dbReference type="PROSITE" id="PS50850"/>
    </source>
</evidence>
<comment type="caution">
    <text evidence="10">The sequence shown here is derived from an EMBL/GenBank/DDBJ whole genome shotgun (WGS) entry which is preliminary data.</text>
</comment>
<proteinExistence type="inferred from homology"/>
<evidence type="ECO:0000313" key="10">
    <source>
        <dbReference type="EMBL" id="TVY45066.1"/>
    </source>
</evidence>
<dbReference type="SUPFAM" id="SSF103473">
    <property type="entry name" value="MFS general substrate transporter"/>
    <property type="match status" value="1"/>
</dbReference>
<name>A0A8H8S1T5_9HELO</name>
<dbReference type="PANTHER" id="PTHR43791">
    <property type="entry name" value="PERMEASE-RELATED"/>
    <property type="match status" value="1"/>
</dbReference>